<keyword evidence="5 7" id="KW-1133">Transmembrane helix</keyword>
<dbReference type="GO" id="GO:0005886">
    <property type="term" value="C:plasma membrane"/>
    <property type="evidence" value="ECO:0007669"/>
    <property type="project" value="UniProtKB-SubCell"/>
</dbReference>
<dbReference type="PROSITE" id="PS50928">
    <property type="entry name" value="ABC_TM1"/>
    <property type="match status" value="1"/>
</dbReference>
<dbReference type="PANTHER" id="PTHR30183">
    <property type="entry name" value="MOLYBDENUM TRANSPORT SYSTEM PERMEASE PROTEIN MODB"/>
    <property type="match status" value="1"/>
</dbReference>
<dbReference type="InterPro" id="IPR000515">
    <property type="entry name" value="MetI-like"/>
</dbReference>
<feature type="transmembrane region" description="Helical" evidence="7">
    <location>
        <begin position="90"/>
        <end position="109"/>
    </location>
</feature>
<gene>
    <name evidence="9" type="ORF">LCGC14_2608340</name>
</gene>
<dbReference type="EMBL" id="LAZR01044212">
    <property type="protein sequence ID" value="KKL05211.1"/>
    <property type="molecule type" value="Genomic_DNA"/>
</dbReference>
<evidence type="ECO:0000256" key="2">
    <source>
        <dbReference type="ARBA" id="ARBA00022448"/>
    </source>
</evidence>
<dbReference type="AlphaFoldDB" id="A0A0F9CHR2"/>
<evidence type="ECO:0000313" key="9">
    <source>
        <dbReference type="EMBL" id="KKL05211.1"/>
    </source>
</evidence>
<evidence type="ECO:0000256" key="3">
    <source>
        <dbReference type="ARBA" id="ARBA00022475"/>
    </source>
</evidence>
<evidence type="ECO:0000256" key="5">
    <source>
        <dbReference type="ARBA" id="ARBA00022989"/>
    </source>
</evidence>
<evidence type="ECO:0000256" key="6">
    <source>
        <dbReference type="ARBA" id="ARBA00023136"/>
    </source>
</evidence>
<dbReference type="InterPro" id="IPR035906">
    <property type="entry name" value="MetI-like_sf"/>
</dbReference>
<dbReference type="GO" id="GO:0055085">
    <property type="term" value="P:transmembrane transport"/>
    <property type="evidence" value="ECO:0007669"/>
    <property type="project" value="InterPro"/>
</dbReference>
<dbReference type="PANTHER" id="PTHR30183:SF3">
    <property type="entry name" value="MOLYBDENUM TRANSPORT SYSTEM PERMEASE PROTEIN MODB"/>
    <property type="match status" value="1"/>
</dbReference>
<keyword evidence="3" id="KW-1003">Cell membrane</keyword>
<feature type="domain" description="ABC transmembrane type-1" evidence="8">
    <location>
        <begin position="10"/>
        <end position="110"/>
    </location>
</feature>
<evidence type="ECO:0000256" key="4">
    <source>
        <dbReference type="ARBA" id="ARBA00022692"/>
    </source>
</evidence>
<name>A0A0F9CHR2_9ZZZZ</name>
<reference evidence="9" key="1">
    <citation type="journal article" date="2015" name="Nature">
        <title>Complex archaea that bridge the gap between prokaryotes and eukaryotes.</title>
        <authorList>
            <person name="Spang A."/>
            <person name="Saw J.H."/>
            <person name="Jorgensen S.L."/>
            <person name="Zaremba-Niedzwiedzka K."/>
            <person name="Martijn J."/>
            <person name="Lind A.E."/>
            <person name="van Eijk R."/>
            <person name="Schleper C."/>
            <person name="Guy L."/>
            <person name="Ettema T.J."/>
        </authorList>
    </citation>
    <scope>NUCLEOTIDE SEQUENCE</scope>
</reference>
<keyword evidence="6 7" id="KW-0472">Membrane</keyword>
<comment type="subcellular location">
    <subcellularLocation>
        <location evidence="1">Cell membrane</location>
        <topology evidence="1">Multi-pass membrane protein</topology>
    </subcellularLocation>
</comment>
<feature type="non-terminal residue" evidence="9">
    <location>
        <position position="110"/>
    </location>
</feature>
<feature type="transmembrane region" description="Helical" evidence="7">
    <location>
        <begin position="48"/>
        <end position="70"/>
    </location>
</feature>
<keyword evidence="4 7" id="KW-0812">Transmembrane</keyword>
<organism evidence="9">
    <name type="scientific">marine sediment metagenome</name>
    <dbReference type="NCBI Taxonomy" id="412755"/>
    <lineage>
        <taxon>unclassified sequences</taxon>
        <taxon>metagenomes</taxon>
        <taxon>ecological metagenomes</taxon>
    </lineage>
</organism>
<feature type="transmembrane region" description="Helical" evidence="7">
    <location>
        <begin position="12"/>
        <end position="36"/>
    </location>
</feature>
<keyword evidence="2" id="KW-0813">Transport</keyword>
<sequence>MWTAASTEALQLSIRVSLVTTAIIMLAGTPVAFWMVRRRGVAPRLAESMLALPLVVPPVVTGYCLLVILSPKGLLGRWLEAVGLSVTFNWKGAVIAAAVMAFPLFLVVAK</sequence>
<evidence type="ECO:0000259" key="8">
    <source>
        <dbReference type="PROSITE" id="PS50928"/>
    </source>
</evidence>
<evidence type="ECO:0000256" key="7">
    <source>
        <dbReference type="SAM" id="Phobius"/>
    </source>
</evidence>
<dbReference type="SUPFAM" id="SSF161098">
    <property type="entry name" value="MetI-like"/>
    <property type="match status" value="1"/>
</dbReference>
<protein>
    <recommendedName>
        <fullName evidence="8">ABC transmembrane type-1 domain-containing protein</fullName>
    </recommendedName>
</protein>
<dbReference type="Gene3D" id="1.10.3720.10">
    <property type="entry name" value="MetI-like"/>
    <property type="match status" value="1"/>
</dbReference>
<comment type="caution">
    <text evidence="9">The sequence shown here is derived from an EMBL/GenBank/DDBJ whole genome shotgun (WGS) entry which is preliminary data.</text>
</comment>
<proteinExistence type="predicted"/>
<accession>A0A0F9CHR2</accession>
<evidence type="ECO:0000256" key="1">
    <source>
        <dbReference type="ARBA" id="ARBA00004651"/>
    </source>
</evidence>